<dbReference type="CDD" id="cd19165">
    <property type="entry name" value="HemeO"/>
    <property type="match status" value="1"/>
</dbReference>
<dbReference type="PANTHER" id="PTHR35703">
    <property type="entry name" value="HEME OXYGENASE 1, CHLOROPLASTIC-RELATED"/>
    <property type="match status" value="1"/>
</dbReference>
<keyword evidence="10" id="KW-0560">Oxidoreductase</keyword>
<dbReference type="GO" id="GO:0009507">
    <property type="term" value="C:chloroplast"/>
    <property type="evidence" value="ECO:0007669"/>
    <property type="project" value="UniProtKB-SubCell"/>
</dbReference>
<dbReference type="InterPro" id="IPR002051">
    <property type="entry name" value="Haem_Oase"/>
</dbReference>
<dbReference type="EC" id="1.14.14.18" evidence="3"/>
<dbReference type="InterPro" id="IPR016084">
    <property type="entry name" value="Haem_Oase-like_multi-hlx"/>
</dbReference>
<dbReference type="InterPro" id="IPR016951">
    <property type="entry name" value="Haem_Oase_decyc_pln"/>
</dbReference>
<organism evidence="12 13">
    <name type="scientific">Chloropicon roscoffensis</name>
    <dbReference type="NCBI Taxonomy" id="1461544"/>
    <lineage>
        <taxon>Eukaryota</taxon>
        <taxon>Viridiplantae</taxon>
        <taxon>Chlorophyta</taxon>
        <taxon>Chloropicophyceae</taxon>
        <taxon>Chloropicales</taxon>
        <taxon>Chloropicaceae</taxon>
        <taxon>Chloropicon</taxon>
    </lineage>
</organism>
<keyword evidence="6" id="KW-0349">Heme</keyword>
<keyword evidence="5" id="KW-0602">Photosynthesis</keyword>
<evidence type="ECO:0000256" key="7">
    <source>
        <dbReference type="ARBA" id="ARBA00022640"/>
    </source>
</evidence>
<keyword evidence="8" id="KW-0479">Metal-binding</keyword>
<dbReference type="GO" id="GO:0015979">
    <property type="term" value="P:photosynthesis"/>
    <property type="evidence" value="ECO:0007669"/>
    <property type="project" value="UniProtKB-KW"/>
</dbReference>
<evidence type="ECO:0000256" key="4">
    <source>
        <dbReference type="ARBA" id="ARBA00022528"/>
    </source>
</evidence>
<evidence type="ECO:0000256" key="10">
    <source>
        <dbReference type="ARBA" id="ARBA00023002"/>
    </source>
</evidence>
<evidence type="ECO:0000256" key="1">
    <source>
        <dbReference type="ARBA" id="ARBA00004229"/>
    </source>
</evidence>
<dbReference type="PANTHER" id="PTHR35703:SF2">
    <property type="entry name" value="HEME OXYGENASE 1, CHLOROPLASTIC-RELATED"/>
    <property type="match status" value="1"/>
</dbReference>
<evidence type="ECO:0000313" key="13">
    <source>
        <dbReference type="Proteomes" id="UP001472866"/>
    </source>
</evidence>
<dbReference type="SUPFAM" id="SSF48613">
    <property type="entry name" value="Heme oxygenase-like"/>
    <property type="match status" value="1"/>
</dbReference>
<name>A0AAX4P172_9CHLO</name>
<dbReference type="AlphaFoldDB" id="A0AAX4P172"/>
<dbReference type="Proteomes" id="UP001472866">
    <property type="component" value="Chromosome 02"/>
</dbReference>
<evidence type="ECO:0000256" key="5">
    <source>
        <dbReference type="ARBA" id="ARBA00022531"/>
    </source>
</evidence>
<dbReference type="InterPro" id="IPR016053">
    <property type="entry name" value="Haem_Oase-like"/>
</dbReference>
<proteinExistence type="inferred from homology"/>
<keyword evidence="11" id="KW-0408">Iron</keyword>
<evidence type="ECO:0000256" key="3">
    <source>
        <dbReference type="ARBA" id="ARBA00012360"/>
    </source>
</evidence>
<keyword evidence="4" id="KW-0150">Chloroplast</keyword>
<protein>
    <recommendedName>
        <fullName evidence="3">heme oxygenase (biliverdin-producing)</fullName>
        <ecNumber evidence="3">1.14.14.18</ecNumber>
    </recommendedName>
</protein>
<keyword evidence="9" id="KW-0809">Transit peptide</keyword>
<evidence type="ECO:0000256" key="9">
    <source>
        <dbReference type="ARBA" id="ARBA00022946"/>
    </source>
</evidence>
<sequence>MEGCMRACRSAREARGPRLCGRSRRAEVGRSRAVPKANNRIARGLWRGRVSLPPLCASAPEVEPQEAAKEADSAPSIIDDLKQTAMSLHTKDQSASGGQKAKKRPEFKPTRSGYLRYLVDSRAVFSTMEDIVQRKAELAGLKENGLERSGALDRDIAFLESQGVSPAAVEGDESPGSEYAAYLRDLADANLPGFVCHYYNTYFAHTAGGRMIGKAVSDKILDGAKLDFYHDYPEAVSKLSRRVKEGLEGVASDWSEDERQSCVSETGKAFKYAGLVMRQMTIAEEE</sequence>
<evidence type="ECO:0000256" key="2">
    <source>
        <dbReference type="ARBA" id="ARBA00006134"/>
    </source>
</evidence>
<dbReference type="GO" id="GO:0004392">
    <property type="term" value="F:heme oxygenase (decyclizing) activity"/>
    <property type="evidence" value="ECO:0007669"/>
    <property type="project" value="UniProtKB-EC"/>
</dbReference>
<keyword evidence="13" id="KW-1185">Reference proteome</keyword>
<reference evidence="12 13" key="1">
    <citation type="submission" date="2024-03" db="EMBL/GenBank/DDBJ databases">
        <title>Complete genome sequence of the green alga Chloropicon roscoffensis RCC1871.</title>
        <authorList>
            <person name="Lemieux C."/>
            <person name="Pombert J.-F."/>
            <person name="Otis C."/>
            <person name="Turmel M."/>
        </authorList>
    </citation>
    <scope>NUCLEOTIDE SEQUENCE [LARGE SCALE GENOMIC DNA]</scope>
    <source>
        <strain evidence="12 13">RCC1871</strain>
    </source>
</reference>
<keyword evidence="7" id="KW-0934">Plastid</keyword>
<dbReference type="GO" id="GO:0046872">
    <property type="term" value="F:metal ion binding"/>
    <property type="evidence" value="ECO:0007669"/>
    <property type="project" value="UniProtKB-KW"/>
</dbReference>
<evidence type="ECO:0000256" key="6">
    <source>
        <dbReference type="ARBA" id="ARBA00022617"/>
    </source>
</evidence>
<comment type="similarity">
    <text evidence="2">Belongs to the heme oxygenase family.</text>
</comment>
<accession>A0AAX4P172</accession>
<dbReference type="EMBL" id="CP151502">
    <property type="protein sequence ID" value="WZN59539.1"/>
    <property type="molecule type" value="Genomic_DNA"/>
</dbReference>
<dbReference type="Gene3D" id="1.20.910.10">
    <property type="entry name" value="Heme oxygenase-like"/>
    <property type="match status" value="1"/>
</dbReference>
<comment type="subcellular location">
    <subcellularLocation>
        <location evidence="1">Plastid</location>
        <location evidence="1">Chloroplast</location>
    </subcellularLocation>
</comment>
<dbReference type="GO" id="GO:0006788">
    <property type="term" value="P:heme oxidation"/>
    <property type="evidence" value="ECO:0007669"/>
    <property type="project" value="InterPro"/>
</dbReference>
<evidence type="ECO:0000256" key="8">
    <source>
        <dbReference type="ARBA" id="ARBA00022723"/>
    </source>
</evidence>
<dbReference type="Pfam" id="PF01126">
    <property type="entry name" value="Heme_oxygenase"/>
    <property type="match status" value="1"/>
</dbReference>
<evidence type="ECO:0000313" key="12">
    <source>
        <dbReference type="EMBL" id="WZN59539.1"/>
    </source>
</evidence>
<evidence type="ECO:0000256" key="11">
    <source>
        <dbReference type="ARBA" id="ARBA00023004"/>
    </source>
</evidence>
<gene>
    <name evidence="12" type="ORF">HKI87_02g10650</name>
</gene>